<gene>
    <name evidence="1" type="ORF">GCM10011366_15780</name>
</gene>
<sequence length="206" mass="22924">MSRSYYRFPLRTDEPATVTLLHLTPSESGVLVGLHQGVETNAFAVRFNRAVPEVHPVEPPRREMAVPVRSTGLTPPEQVLADVGALLVEMGDDVAGIHPWHFAGILPNETWLFHLGQLATLHQRLTLVRESGVADDERVVERVDQLVEEAQPHAEALSVWIDQATRRLGAVRESVRESTVLELLHALAGDAREDRKARPNPALRRI</sequence>
<organism evidence="1 2">
    <name type="scientific">Ornithinimicrobium tianjinense</name>
    <dbReference type="NCBI Taxonomy" id="1195761"/>
    <lineage>
        <taxon>Bacteria</taxon>
        <taxon>Bacillati</taxon>
        <taxon>Actinomycetota</taxon>
        <taxon>Actinomycetes</taxon>
        <taxon>Micrococcales</taxon>
        <taxon>Ornithinimicrobiaceae</taxon>
        <taxon>Ornithinimicrobium</taxon>
    </lineage>
</organism>
<evidence type="ECO:0000313" key="2">
    <source>
        <dbReference type="Proteomes" id="UP000605670"/>
    </source>
</evidence>
<reference evidence="1" key="2">
    <citation type="submission" date="2020-09" db="EMBL/GenBank/DDBJ databases">
        <authorList>
            <person name="Sun Q."/>
            <person name="Zhou Y."/>
        </authorList>
    </citation>
    <scope>NUCLEOTIDE SEQUENCE</scope>
    <source>
        <strain evidence="1">CGMCC 1.12160</strain>
    </source>
</reference>
<reference evidence="1" key="1">
    <citation type="journal article" date="2014" name="Int. J. Syst. Evol. Microbiol.">
        <title>Complete genome sequence of Corynebacterium casei LMG S-19264T (=DSM 44701T), isolated from a smear-ripened cheese.</title>
        <authorList>
            <consortium name="US DOE Joint Genome Institute (JGI-PGF)"/>
            <person name="Walter F."/>
            <person name="Albersmeier A."/>
            <person name="Kalinowski J."/>
            <person name="Ruckert C."/>
        </authorList>
    </citation>
    <scope>NUCLEOTIDE SEQUENCE</scope>
    <source>
        <strain evidence="1">CGMCC 1.12160</strain>
    </source>
</reference>
<dbReference type="RefSeq" id="WP_188429631.1">
    <property type="nucleotide sequence ID" value="NZ_BAABKH010000001.1"/>
</dbReference>
<protein>
    <submittedName>
        <fullName evidence="1">Uncharacterized protein</fullName>
    </submittedName>
</protein>
<accession>A0A917BP60</accession>
<proteinExistence type="predicted"/>
<dbReference type="Proteomes" id="UP000605670">
    <property type="component" value="Unassembled WGS sequence"/>
</dbReference>
<dbReference type="AlphaFoldDB" id="A0A917BP60"/>
<name>A0A917BP60_9MICO</name>
<keyword evidence="2" id="KW-1185">Reference proteome</keyword>
<comment type="caution">
    <text evidence="1">The sequence shown here is derived from an EMBL/GenBank/DDBJ whole genome shotgun (WGS) entry which is preliminary data.</text>
</comment>
<evidence type="ECO:0000313" key="1">
    <source>
        <dbReference type="EMBL" id="GGF48790.1"/>
    </source>
</evidence>
<dbReference type="EMBL" id="BMEM01000002">
    <property type="protein sequence ID" value="GGF48790.1"/>
    <property type="molecule type" value="Genomic_DNA"/>
</dbReference>